<dbReference type="Proteomes" id="UP000823989">
    <property type="component" value="Unassembled WGS sequence"/>
</dbReference>
<protein>
    <recommendedName>
        <fullName evidence="2">Concentrative nucleoside transporter C-terminal domain-containing protein</fullName>
    </recommendedName>
</protein>
<dbReference type="PANTHER" id="PTHR10590">
    <property type="entry name" value="SODIUM/NUCLEOSIDE COTRANSPORTER"/>
    <property type="match status" value="1"/>
</dbReference>
<gene>
    <name evidence="3" type="ORF">H9891_02115</name>
</gene>
<evidence type="ECO:0000313" key="4">
    <source>
        <dbReference type="Proteomes" id="UP000823989"/>
    </source>
</evidence>
<reference evidence="3" key="1">
    <citation type="journal article" date="2021" name="PeerJ">
        <title>Extensive microbial diversity within the chicken gut microbiome revealed by metagenomics and culture.</title>
        <authorList>
            <person name="Gilroy R."/>
            <person name="Ravi A."/>
            <person name="Getino M."/>
            <person name="Pursley I."/>
            <person name="Horton D.L."/>
            <person name="Alikhan N.F."/>
            <person name="Baker D."/>
            <person name="Gharbi K."/>
            <person name="Hall N."/>
            <person name="Watson M."/>
            <person name="Adriaenssens E.M."/>
            <person name="Foster-Nyarko E."/>
            <person name="Jarju S."/>
            <person name="Secka A."/>
            <person name="Antonio M."/>
            <person name="Oren A."/>
            <person name="Chaudhuri R.R."/>
            <person name="La Ragione R."/>
            <person name="Hildebrand F."/>
            <person name="Pallen M.J."/>
        </authorList>
    </citation>
    <scope>NUCLEOTIDE SEQUENCE</scope>
    <source>
        <strain evidence="3">ChiHjej13B12-752</strain>
    </source>
</reference>
<feature type="domain" description="Concentrative nucleoside transporter C-terminal" evidence="2">
    <location>
        <begin position="11"/>
        <end position="76"/>
    </location>
</feature>
<keyword evidence="1" id="KW-0472">Membrane</keyword>
<evidence type="ECO:0000313" key="3">
    <source>
        <dbReference type="EMBL" id="HIW11955.1"/>
    </source>
</evidence>
<organism evidence="3 4">
    <name type="scientific">Candidatus Salinicoccus stercoripullorum</name>
    <dbReference type="NCBI Taxonomy" id="2838756"/>
    <lineage>
        <taxon>Bacteria</taxon>
        <taxon>Bacillati</taxon>
        <taxon>Bacillota</taxon>
        <taxon>Bacilli</taxon>
        <taxon>Bacillales</taxon>
        <taxon>Staphylococcaceae</taxon>
        <taxon>Salinicoccus</taxon>
    </lineage>
</organism>
<dbReference type="GO" id="GO:0005337">
    <property type="term" value="F:nucleoside transmembrane transporter activity"/>
    <property type="evidence" value="ECO:0007669"/>
    <property type="project" value="InterPro"/>
</dbReference>
<comment type="caution">
    <text evidence="3">The sequence shown here is derived from an EMBL/GenBank/DDBJ whole genome shotgun (WGS) entry which is preliminary data.</text>
</comment>
<dbReference type="InterPro" id="IPR011657">
    <property type="entry name" value="CNT_C_dom"/>
</dbReference>
<keyword evidence="1" id="KW-0812">Transmembrane</keyword>
<feature type="transmembrane region" description="Helical" evidence="1">
    <location>
        <begin position="20"/>
        <end position="41"/>
    </location>
</feature>
<accession>A0A9D1QGU1</accession>
<evidence type="ECO:0000256" key="1">
    <source>
        <dbReference type="SAM" id="Phobius"/>
    </source>
</evidence>
<proteinExistence type="predicted"/>
<sequence length="80" mass="8469">MEGNHICLSEKIDSLSEKSLAILTFALSGFANFGAAGSIVAMLSEMVPERKRLIQGLMMKALVGATMVNLLNGAIVALFI</sequence>
<reference evidence="3" key="2">
    <citation type="submission" date="2021-04" db="EMBL/GenBank/DDBJ databases">
        <authorList>
            <person name="Gilroy R."/>
        </authorList>
    </citation>
    <scope>NUCLEOTIDE SEQUENCE</scope>
    <source>
        <strain evidence="3">ChiHjej13B12-752</strain>
    </source>
</reference>
<dbReference type="EMBL" id="DXHR01000003">
    <property type="protein sequence ID" value="HIW11955.1"/>
    <property type="molecule type" value="Genomic_DNA"/>
</dbReference>
<name>A0A9D1QGU1_9STAP</name>
<feature type="transmembrane region" description="Helical" evidence="1">
    <location>
        <begin position="61"/>
        <end position="79"/>
    </location>
</feature>
<evidence type="ECO:0000259" key="2">
    <source>
        <dbReference type="Pfam" id="PF07662"/>
    </source>
</evidence>
<dbReference type="InterPro" id="IPR008276">
    <property type="entry name" value="C_nuclsd_transpt"/>
</dbReference>
<dbReference type="PANTHER" id="PTHR10590:SF4">
    <property type="entry name" value="SOLUTE CARRIER FAMILY 28 MEMBER 3"/>
    <property type="match status" value="1"/>
</dbReference>
<dbReference type="AlphaFoldDB" id="A0A9D1QGU1"/>
<keyword evidence="1" id="KW-1133">Transmembrane helix</keyword>
<dbReference type="GO" id="GO:0015293">
    <property type="term" value="F:symporter activity"/>
    <property type="evidence" value="ECO:0007669"/>
    <property type="project" value="TreeGrafter"/>
</dbReference>
<dbReference type="Pfam" id="PF07662">
    <property type="entry name" value="Nucleos_tra2_C"/>
    <property type="match status" value="1"/>
</dbReference>
<dbReference type="GO" id="GO:0005886">
    <property type="term" value="C:plasma membrane"/>
    <property type="evidence" value="ECO:0007669"/>
    <property type="project" value="TreeGrafter"/>
</dbReference>